<dbReference type="CDD" id="cd00808">
    <property type="entry name" value="GluRS_core"/>
    <property type="match status" value="1"/>
</dbReference>
<dbReference type="InterPro" id="IPR020752">
    <property type="entry name" value="Glu-tRNA-synth_I_codon-bd_sub1"/>
</dbReference>
<keyword evidence="6 8" id="KW-0648">Protein biosynthesis</keyword>
<dbReference type="HAMAP" id="MF_00022">
    <property type="entry name" value="Glu_tRNA_synth_type1"/>
    <property type="match status" value="1"/>
</dbReference>
<evidence type="ECO:0000256" key="2">
    <source>
        <dbReference type="ARBA" id="ARBA00022490"/>
    </source>
</evidence>
<evidence type="ECO:0000256" key="4">
    <source>
        <dbReference type="ARBA" id="ARBA00022741"/>
    </source>
</evidence>
<dbReference type="PANTHER" id="PTHR43311">
    <property type="entry name" value="GLUTAMATE--TRNA LIGASE"/>
    <property type="match status" value="1"/>
</dbReference>
<dbReference type="InterPro" id="IPR008925">
    <property type="entry name" value="aa_tRNA-synth_I_cd-bd_sf"/>
</dbReference>
<evidence type="ECO:0000313" key="12">
    <source>
        <dbReference type="Proteomes" id="UP001162891"/>
    </source>
</evidence>
<dbReference type="SUPFAM" id="SSF52374">
    <property type="entry name" value="Nucleotidylyl transferase"/>
    <property type="match status" value="1"/>
</dbReference>
<dbReference type="Pfam" id="PF19269">
    <property type="entry name" value="Anticodon_2"/>
    <property type="match status" value="1"/>
</dbReference>
<keyword evidence="2 8" id="KW-0963">Cytoplasm</keyword>
<name>A0ABM7WQY9_9BACT</name>
<dbReference type="Gene3D" id="3.40.50.620">
    <property type="entry name" value="HUPs"/>
    <property type="match status" value="1"/>
</dbReference>
<dbReference type="EMBL" id="AP025591">
    <property type="protein sequence ID" value="BDG01880.1"/>
    <property type="molecule type" value="Genomic_DNA"/>
</dbReference>
<dbReference type="InterPro" id="IPR001412">
    <property type="entry name" value="aa-tRNA-synth_I_CS"/>
</dbReference>
<dbReference type="RefSeq" id="WP_248358817.1">
    <property type="nucleotide sequence ID" value="NZ_AP025591.1"/>
</dbReference>
<sequence>MATPRVRFAPSPTGYLHIGGARTALFNWLWARRTGGKFVLRIEDTDRERSTQQAVEAIIEAMKWLGLDWDEGPDIGGPHPPYFQTQRLDLYKRHAEKLVAEGKAYACYCTREELDVQRKKAETEKRQFRYPGTCRNKPYDPSKPHVIRFRVPEVGATSWNDLVKGVISTPHDTLQDEVILRGDGMPLYNFGAVVDDITMEINLVGRGDDHVNNTARQILMYQALGYPVPTFAHFPMILGADKARLSKRHGATSVTAYRDMGYLPEAVVNYLVRLGWSHGDQELFTRDELIQKFDLKDVGATAGVFNPEKMAWVNHEWLKKLPDDELARKALPYFRAAELPAEDDAKLRHVCAVARERAKTFGEYVQQFRYFYAPPQLDPKAKDKFLTAETKPVLQAIRDGIAALPALETAALEKLFHGTAEARGVGLGKVAQPVRVALTGGTASPGMYDVVQILGKDETLKRLDDALRLVP</sequence>
<dbReference type="PANTHER" id="PTHR43311:SF2">
    <property type="entry name" value="GLUTAMATE--TRNA LIGASE, MITOCHONDRIAL-RELATED"/>
    <property type="match status" value="1"/>
</dbReference>
<keyword evidence="4 8" id="KW-0547">Nucleotide-binding</keyword>
<dbReference type="InterPro" id="IPR004527">
    <property type="entry name" value="Glu-tRNA-ligase_bac/mito"/>
</dbReference>
<evidence type="ECO:0000256" key="6">
    <source>
        <dbReference type="ARBA" id="ARBA00022917"/>
    </source>
</evidence>
<feature type="short sequence motif" description="'HIGH' region" evidence="8">
    <location>
        <begin position="10"/>
        <end position="20"/>
    </location>
</feature>
<dbReference type="Pfam" id="PF00749">
    <property type="entry name" value="tRNA-synt_1c"/>
    <property type="match status" value="1"/>
</dbReference>
<dbReference type="InterPro" id="IPR014729">
    <property type="entry name" value="Rossmann-like_a/b/a_fold"/>
</dbReference>
<dbReference type="InterPro" id="IPR020751">
    <property type="entry name" value="aa-tRNA-synth_I_codon-bd_sub2"/>
</dbReference>
<evidence type="ECO:0000256" key="8">
    <source>
        <dbReference type="HAMAP-Rule" id="MF_00022"/>
    </source>
</evidence>
<feature type="binding site" evidence="8">
    <location>
        <position position="247"/>
    </location>
    <ligand>
        <name>ATP</name>
        <dbReference type="ChEBI" id="CHEBI:30616"/>
    </ligand>
</feature>
<dbReference type="Gene3D" id="1.10.10.350">
    <property type="match status" value="1"/>
</dbReference>
<keyword evidence="7 8" id="KW-0030">Aminoacyl-tRNA synthetase</keyword>
<organism evidence="11 12">
    <name type="scientific">Anaeromyxobacter oryzae</name>
    <dbReference type="NCBI Taxonomy" id="2918170"/>
    <lineage>
        <taxon>Bacteria</taxon>
        <taxon>Pseudomonadati</taxon>
        <taxon>Myxococcota</taxon>
        <taxon>Myxococcia</taxon>
        <taxon>Myxococcales</taxon>
        <taxon>Cystobacterineae</taxon>
        <taxon>Anaeromyxobacteraceae</taxon>
        <taxon>Anaeromyxobacter</taxon>
    </lineage>
</organism>
<dbReference type="InterPro" id="IPR000924">
    <property type="entry name" value="Glu/Gln-tRNA-synth"/>
</dbReference>
<dbReference type="PROSITE" id="PS00178">
    <property type="entry name" value="AA_TRNA_LIGASE_I"/>
    <property type="match status" value="1"/>
</dbReference>
<gene>
    <name evidence="8 11" type="primary">gltX</name>
    <name evidence="11" type="ORF">AMOR_08760</name>
</gene>
<proteinExistence type="inferred from homology"/>
<evidence type="ECO:0000256" key="5">
    <source>
        <dbReference type="ARBA" id="ARBA00022840"/>
    </source>
</evidence>
<keyword evidence="3 8" id="KW-0436">Ligase</keyword>
<evidence type="ECO:0000256" key="7">
    <source>
        <dbReference type="ARBA" id="ARBA00023146"/>
    </source>
</evidence>
<dbReference type="InterPro" id="IPR033910">
    <property type="entry name" value="GluRS_core"/>
</dbReference>
<protein>
    <recommendedName>
        <fullName evidence="8">Glutamate--tRNA ligase</fullName>
        <ecNumber evidence="8">6.1.1.17</ecNumber>
    </recommendedName>
    <alternativeName>
        <fullName evidence="8">Glutamyl-tRNA synthetase</fullName>
        <shortName evidence="8">GluRS</shortName>
    </alternativeName>
</protein>
<dbReference type="InterPro" id="IPR045462">
    <property type="entry name" value="aa-tRNA-synth_I_cd-bd"/>
</dbReference>
<dbReference type="Gene3D" id="1.10.8.70">
    <property type="entry name" value="Glutamate-tRNA synthetase, class I, anticodon-binding domain 1"/>
    <property type="match status" value="1"/>
</dbReference>
<evidence type="ECO:0000256" key="1">
    <source>
        <dbReference type="ARBA" id="ARBA00007894"/>
    </source>
</evidence>
<evidence type="ECO:0000259" key="10">
    <source>
        <dbReference type="Pfam" id="PF19269"/>
    </source>
</evidence>
<comment type="catalytic activity">
    <reaction evidence="8">
        <text>tRNA(Glu) + L-glutamate + ATP = L-glutamyl-tRNA(Glu) + AMP + diphosphate</text>
        <dbReference type="Rhea" id="RHEA:23540"/>
        <dbReference type="Rhea" id="RHEA-COMP:9663"/>
        <dbReference type="Rhea" id="RHEA-COMP:9680"/>
        <dbReference type="ChEBI" id="CHEBI:29985"/>
        <dbReference type="ChEBI" id="CHEBI:30616"/>
        <dbReference type="ChEBI" id="CHEBI:33019"/>
        <dbReference type="ChEBI" id="CHEBI:78442"/>
        <dbReference type="ChEBI" id="CHEBI:78520"/>
        <dbReference type="ChEBI" id="CHEBI:456215"/>
        <dbReference type="EC" id="6.1.1.17"/>
    </reaction>
</comment>
<dbReference type="EC" id="6.1.1.17" evidence="8"/>
<feature type="domain" description="Glutamyl/glutaminyl-tRNA synthetase class Ib catalytic" evidence="9">
    <location>
        <begin position="5"/>
        <end position="312"/>
    </location>
</feature>
<dbReference type="Proteomes" id="UP001162891">
    <property type="component" value="Chromosome"/>
</dbReference>
<dbReference type="InterPro" id="IPR049940">
    <property type="entry name" value="GluQ/Sye"/>
</dbReference>
<keyword evidence="12" id="KW-1185">Reference proteome</keyword>
<comment type="subunit">
    <text evidence="8">Monomer.</text>
</comment>
<dbReference type="NCBIfam" id="TIGR00464">
    <property type="entry name" value="gltX_bact"/>
    <property type="match status" value="1"/>
</dbReference>
<dbReference type="InterPro" id="IPR020058">
    <property type="entry name" value="Glu/Gln-tRNA-synth_Ib_cat-dom"/>
</dbReference>
<reference evidence="12" key="1">
    <citation type="journal article" date="2022" name="Int. J. Syst. Evol. Microbiol.">
        <title>Anaeromyxobacter oryzae sp. nov., Anaeromyxobacter diazotrophicus sp. nov. and Anaeromyxobacter paludicola sp. nov., isolated from paddy soils.</title>
        <authorList>
            <person name="Itoh H."/>
            <person name="Xu Z."/>
            <person name="Mise K."/>
            <person name="Masuda Y."/>
            <person name="Ushijima N."/>
            <person name="Hayakawa C."/>
            <person name="Shiratori Y."/>
            <person name="Senoo K."/>
        </authorList>
    </citation>
    <scope>NUCLEOTIDE SEQUENCE [LARGE SCALE GENOMIC DNA]</scope>
    <source>
        <strain evidence="12">Red232</strain>
    </source>
</reference>
<comment type="similarity">
    <text evidence="1 8">Belongs to the class-I aminoacyl-tRNA synthetase family. Glutamate--tRNA ligase type 1 subfamily.</text>
</comment>
<dbReference type="GO" id="GO:0016874">
    <property type="term" value="F:ligase activity"/>
    <property type="evidence" value="ECO:0007669"/>
    <property type="project" value="UniProtKB-KW"/>
</dbReference>
<keyword evidence="5 8" id="KW-0067">ATP-binding</keyword>
<comment type="caution">
    <text evidence="8">Lacks conserved residue(s) required for the propagation of feature annotation.</text>
</comment>
<evidence type="ECO:0000259" key="9">
    <source>
        <dbReference type="Pfam" id="PF00749"/>
    </source>
</evidence>
<feature type="short sequence motif" description="'KMSKS' region" evidence="8">
    <location>
        <begin position="244"/>
        <end position="248"/>
    </location>
</feature>
<comment type="subcellular location">
    <subcellularLocation>
        <location evidence="8">Cytoplasm</location>
    </subcellularLocation>
</comment>
<evidence type="ECO:0000256" key="3">
    <source>
        <dbReference type="ARBA" id="ARBA00022598"/>
    </source>
</evidence>
<dbReference type="PRINTS" id="PR00987">
    <property type="entry name" value="TRNASYNTHGLU"/>
</dbReference>
<feature type="domain" description="Aminoacyl-tRNA synthetase class I anticodon-binding" evidence="10">
    <location>
        <begin position="325"/>
        <end position="467"/>
    </location>
</feature>
<accession>A0ABM7WQY9</accession>
<dbReference type="SUPFAM" id="SSF48163">
    <property type="entry name" value="An anticodon-binding domain of class I aminoacyl-tRNA synthetases"/>
    <property type="match status" value="1"/>
</dbReference>
<comment type="function">
    <text evidence="8">Catalyzes the attachment of glutamate to tRNA(Glu) in a two-step reaction: glutamate is first activated by ATP to form Glu-AMP and then transferred to the acceptor end of tRNA(Glu).</text>
</comment>
<evidence type="ECO:0000313" key="11">
    <source>
        <dbReference type="EMBL" id="BDG01880.1"/>
    </source>
</evidence>